<dbReference type="AlphaFoldDB" id="A0A8H6WPW0"/>
<protein>
    <recommendedName>
        <fullName evidence="3">F-box domain-containing protein</fullName>
    </recommendedName>
</protein>
<dbReference type="Gene3D" id="3.80.10.10">
    <property type="entry name" value="Ribonuclease Inhibitor"/>
    <property type="match status" value="1"/>
</dbReference>
<dbReference type="Proteomes" id="UP000620124">
    <property type="component" value="Unassembled WGS sequence"/>
</dbReference>
<organism evidence="1 2">
    <name type="scientific">Mycena venus</name>
    <dbReference type="NCBI Taxonomy" id="2733690"/>
    <lineage>
        <taxon>Eukaryota</taxon>
        <taxon>Fungi</taxon>
        <taxon>Dikarya</taxon>
        <taxon>Basidiomycota</taxon>
        <taxon>Agaricomycotina</taxon>
        <taxon>Agaricomycetes</taxon>
        <taxon>Agaricomycetidae</taxon>
        <taxon>Agaricales</taxon>
        <taxon>Marasmiineae</taxon>
        <taxon>Mycenaceae</taxon>
        <taxon>Mycena</taxon>
    </lineage>
</organism>
<proteinExistence type="predicted"/>
<reference evidence="1" key="1">
    <citation type="submission" date="2020-05" db="EMBL/GenBank/DDBJ databases">
        <title>Mycena genomes resolve the evolution of fungal bioluminescence.</title>
        <authorList>
            <person name="Tsai I.J."/>
        </authorList>
    </citation>
    <scope>NUCLEOTIDE SEQUENCE</scope>
    <source>
        <strain evidence="1">CCC161011</strain>
    </source>
</reference>
<name>A0A8H6WPW0_9AGAR</name>
<evidence type="ECO:0000313" key="1">
    <source>
        <dbReference type="EMBL" id="KAF7325276.1"/>
    </source>
</evidence>
<sequence length="484" mass="53999">MGTGWSEFIISTVRPFGWTDWRKIPPLFGCAPGRSFFGPRTPLHYSHPYINNIHLFDTLSVRVNLVFPMTLSRYRNLSTLHIGHTAIGPPFREALQSLPKLKDLLLHDCLIHVEKAMPLNILTITLCSSMRSPVRLADPETLHTLALDVVPNTAITFGSATLPNLVDLSIQEVRDARKFVRLLVQCPHLICLSVNSVAGSLPAVSPDTIPRLRSLSAPRTLVHILGPGRPISRVLLTGKLRRGRLMPLYTAISRATVPLKSLHLPYQEGGFLDRLAAIASVFPELTELSLEFLELYSIFRCGTRDDYGPGAALNMMRGPPRDCRTLELDDEGAFDGELPVDDISDAESEREDPAPILVMEQAASEPTLARSISSSMSMLQKLFQWIMHDSFALSTNIEVFWVVDHDCQLSPADQHQAIARLSRLYRQLREIKLGSLGSSWKRTGGSWARDVSGAREVILVLREVEPDPWSDEWPSSWLEFGACT</sequence>
<comment type="caution">
    <text evidence="1">The sequence shown here is derived from an EMBL/GenBank/DDBJ whole genome shotgun (WGS) entry which is preliminary data.</text>
</comment>
<dbReference type="EMBL" id="JACAZI010000055">
    <property type="protein sequence ID" value="KAF7325276.1"/>
    <property type="molecule type" value="Genomic_DNA"/>
</dbReference>
<gene>
    <name evidence="1" type="ORF">MVEN_02639400</name>
</gene>
<dbReference type="SUPFAM" id="SSF52047">
    <property type="entry name" value="RNI-like"/>
    <property type="match status" value="1"/>
</dbReference>
<dbReference type="InterPro" id="IPR032675">
    <property type="entry name" value="LRR_dom_sf"/>
</dbReference>
<evidence type="ECO:0000313" key="2">
    <source>
        <dbReference type="Proteomes" id="UP000620124"/>
    </source>
</evidence>
<evidence type="ECO:0008006" key="3">
    <source>
        <dbReference type="Google" id="ProtNLM"/>
    </source>
</evidence>
<keyword evidence="2" id="KW-1185">Reference proteome</keyword>
<accession>A0A8H6WPW0</accession>
<dbReference type="OrthoDB" id="2874945at2759"/>